<protein>
    <submittedName>
        <fullName evidence="2">Uncharacterized protein</fullName>
    </submittedName>
</protein>
<dbReference type="Proteomes" id="UP000003688">
    <property type="component" value="Unassembled WGS sequence"/>
</dbReference>
<feature type="compositionally biased region" description="Polar residues" evidence="1">
    <location>
        <begin position="74"/>
        <end position="84"/>
    </location>
</feature>
<dbReference type="AlphaFoldDB" id="B9XGW8"/>
<reference evidence="2 3" key="1">
    <citation type="journal article" date="2011" name="J. Bacteriol.">
        <title>Genome sequence of 'Pedosphaera parvula' Ellin514, an aerobic Verrucomicrobial isolate from pasture soil.</title>
        <authorList>
            <person name="Kant R."/>
            <person name="van Passel M.W."/>
            <person name="Sangwan P."/>
            <person name="Palva A."/>
            <person name="Lucas S."/>
            <person name="Copeland A."/>
            <person name="Lapidus A."/>
            <person name="Glavina Del Rio T."/>
            <person name="Dalin E."/>
            <person name="Tice H."/>
            <person name="Bruce D."/>
            <person name="Goodwin L."/>
            <person name="Pitluck S."/>
            <person name="Chertkov O."/>
            <person name="Larimer F.W."/>
            <person name="Land M.L."/>
            <person name="Hauser L."/>
            <person name="Brettin T.S."/>
            <person name="Detter J.C."/>
            <person name="Han S."/>
            <person name="de Vos W.M."/>
            <person name="Janssen P.H."/>
            <person name="Smidt H."/>
        </authorList>
    </citation>
    <scope>NUCLEOTIDE SEQUENCE [LARGE SCALE GENOMIC DNA]</scope>
    <source>
        <strain evidence="2 3">Ellin514</strain>
    </source>
</reference>
<dbReference type="RefSeq" id="WP_007415064.1">
    <property type="nucleotide sequence ID" value="NZ_ABOX02000013.1"/>
</dbReference>
<comment type="caution">
    <text evidence="2">The sequence shown here is derived from an EMBL/GenBank/DDBJ whole genome shotgun (WGS) entry which is preliminary data.</text>
</comment>
<dbReference type="EMBL" id="ABOX02000013">
    <property type="protein sequence ID" value="EEF60889.1"/>
    <property type="molecule type" value="Genomic_DNA"/>
</dbReference>
<gene>
    <name evidence="2" type="ORF">Cflav_PD4058</name>
</gene>
<dbReference type="STRING" id="320771.Cflav_PD4058"/>
<evidence type="ECO:0000313" key="2">
    <source>
        <dbReference type="EMBL" id="EEF60889.1"/>
    </source>
</evidence>
<organism evidence="2 3">
    <name type="scientific">Pedosphaera parvula (strain Ellin514)</name>
    <dbReference type="NCBI Taxonomy" id="320771"/>
    <lineage>
        <taxon>Bacteria</taxon>
        <taxon>Pseudomonadati</taxon>
        <taxon>Verrucomicrobiota</taxon>
        <taxon>Pedosphaerae</taxon>
        <taxon>Pedosphaerales</taxon>
        <taxon>Pedosphaeraceae</taxon>
        <taxon>Pedosphaera</taxon>
    </lineage>
</organism>
<evidence type="ECO:0000256" key="1">
    <source>
        <dbReference type="SAM" id="MobiDB-lite"/>
    </source>
</evidence>
<accession>B9XGW8</accession>
<sequence length="84" mass="9448">MGYTSEHYGLENGNPMEEIIRFVMLAQSTRFTVTELCEQFGISRKTCYMDNHPLKNTHALPNGGRAQALGASPSEHQQPRQIPN</sequence>
<evidence type="ECO:0000313" key="3">
    <source>
        <dbReference type="Proteomes" id="UP000003688"/>
    </source>
</evidence>
<keyword evidence="3" id="KW-1185">Reference proteome</keyword>
<name>B9XGW8_PEDPL</name>
<feature type="region of interest" description="Disordered" evidence="1">
    <location>
        <begin position="53"/>
        <end position="84"/>
    </location>
</feature>
<proteinExistence type="predicted"/>